<comment type="caution">
    <text evidence="1">The sequence shown here is derived from an EMBL/GenBank/DDBJ whole genome shotgun (WGS) entry which is preliminary data.</text>
</comment>
<reference evidence="1 2" key="1">
    <citation type="submission" date="2019-02" db="EMBL/GenBank/DDBJ databases">
        <title>Genomic Encyclopedia of Type Strains, Phase IV (KMG-IV): sequencing the most valuable type-strain genomes for metagenomic binning, comparative biology and taxonomic classification.</title>
        <authorList>
            <person name="Goeker M."/>
        </authorList>
    </citation>
    <scope>NUCLEOTIDE SEQUENCE [LARGE SCALE GENOMIC DNA]</scope>
    <source>
        <strain evidence="1 2">DSM 28825</strain>
    </source>
</reference>
<keyword evidence="2" id="KW-1185">Reference proteome</keyword>
<dbReference type="OrthoDB" id="5381546at2"/>
<evidence type="ECO:0000313" key="2">
    <source>
        <dbReference type="Proteomes" id="UP000293562"/>
    </source>
</evidence>
<name>A0A4Q7VII7_9BACT</name>
<evidence type="ECO:0000313" key="1">
    <source>
        <dbReference type="EMBL" id="RZT95864.1"/>
    </source>
</evidence>
<evidence type="ECO:0008006" key="3">
    <source>
        <dbReference type="Google" id="ProtNLM"/>
    </source>
</evidence>
<sequence>MIKKFTYSILIFTLLSTITKGAENLKIKNDSIQRKWYVPQAAKIQHAGNIGFMSLGATYYLVDDWYQLSIMYGMATDHTEAKTLNTLALKNTFLIKKFHYNDFVLSPLAGLSINFGSTHNTYRKLPDYFPDKYYFQNKIHFTPFVGGMIYHPLPFKTIKGIDFYSEVATMDNYLLEAIRTDYVKFDDIWNISLGLTLYF</sequence>
<dbReference type="EMBL" id="SHKN01000001">
    <property type="protein sequence ID" value="RZT95864.1"/>
    <property type="molecule type" value="Genomic_DNA"/>
</dbReference>
<gene>
    <name evidence="1" type="ORF">EV201_0492</name>
</gene>
<dbReference type="AlphaFoldDB" id="A0A4Q7VII7"/>
<protein>
    <recommendedName>
        <fullName evidence="3">Outer membrane protein beta-barrel domain-containing protein</fullName>
    </recommendedName>
</protein>
<organism evidence="1 2">
    <name type="scientific">Ancylomarina subtilis</name>
    <dbReference type="NCBI Taxonomy" id="1639035"/>
    <lineage>
        <taxon>Bacteria</taxon>
        <taxon>Pseudomonadati</taxon>
        <taxon>Bacteroidota</taxon>
        <taxon>Bacteroidia</taxon>
        <taxon>Marinilabiliales</taxon>
        <taxon>Marinifilaceae</taxon>
        <taxon>Ancylomarina</taxon>
    </lineage>
</organism>
<accession>A0A4Q7VII7</accession>
<dbReference type="Proteomes" id="UP000293562">
    <property type="component" value="Unassembled WGS sequence"/>
</dbReference>
<dbReference type="RefSeq" id="WP_130305790.1">
    <property type="nucleotide sequence ID" value="NZ_SHKN01000001.1"/>
</dbReference>
<proteinExistence type="predicted"/>